<reference evidence="2 3" key="2">
    <citation type="journal article" date="2017" name="Front. Plant Sci.">
        <title>Gene Classification and Mining of Molecular Markers Useful in Red Clover (Trifolium pratense) Breeding.</title>
        <authorList>
            <person name="Istvanek J."/>
            <person name="Dluhosova J."/>
            <person name="Dluhos P."/>
            <person name="Patkova L."/>
            <person name="Nedelnik J."/>
            <person name="Repkova J."/>
        </authorList>
    </citation>
    <scope>NUCLEOTIDE SEQUENCE [LARGE SCALE GENOMIC DNA]</scope>
    <source>
        <strain evidence="3">cv. Tatra</strain>
        <tissue evidence="2">Young leaves</tissue>
    </source>
</reference>
<feature type="region of interest" description="Disordered" evidence="1">
    <location>
        <begin position="73"/>
        <end position="98"/>
    </location>
</feature>
<dbReference type="EMBL" id="ASHM01068812">
    <property type="protein sequence ID" value="PNX54677.1"/>
    <property type="molecule type" value="Genomic_DNA"/>
</dbReference>
<reference evidence="2 3" key="1">
    <citation type="journal article" date="2014" name="Am. J. Bot.">
        <title>Genome assembly and annotation for red clover (Trifolium pratense; Fabaceae).</title>
        <authorList>
            <person name="Istvanek J."/>
            <person name="Jaros M."/>
            <person name="Krenek A."/>
            <person name="Repkova J."/>
        </authorList>
    </citation>
    <scope>NUCLEOTIDE SEQUENCE [LARGE SCALE GENOMIC DNA]</scope>
    <source>
        <strain evidence="3">cv. Tatra</strain>
        <tissue evidence="2">Young leaves</tissue>
    </source>
</reference>
<evidence type="ECO:0000313" key="3">
    <source>
        <dbReference type="Proteomes" id="UP000236291"/>
    </source>
</evidence>
<protein>
    <submittedName>
        <fullName evidence="2">Splicing factor U2af large subunit B-like protein</fullName>
    </submittedName>
</protein>
<gene>
    <name evidence="2" type="ORF">L195_g048298</name>
</gene>
<organism evidence="2 3">
    <name type="scientific">Trifolium pratense</name>
    <name type="common">Red clover</name>
    <dbReference type="NCBI Taxonomy" id="57577"/>
    <lineage>
        <taxon>Eukaryota</taxon>
        <taxon>Viridiplantae</taxon>
        <taxon>Streptophyta</taxon>
        <taxon>Embryophyta</taxon>
        <taxon>Tracheophyta</taxon>
        <taxon>Spermatophyta</taxon>
        <taxon>Magnoliopsida</taxon>
        <taxon>eudicotyledons</taxon>
        <taxon>Gunneridae</taxon>
        <taxon>Pentapetalae</taxon>
        <taxon>rosids</taxon>
        <taxon>fabids</taxon>
        <taxon>Fabales</taxon>
        <taxon>Fabaceae</taxon>
        <taxon>Papilionoideae</taxon>
        <taxon>50 kb inversion clade</taxon>
        <taxon>NPAAA clade</taxon>
        <taxon>Hologalegina</taxon>
        <taxon>IRL clade</taxon>
        <taxon>Trifolieae</taxon>
        <taxon>Trifolium</taxon>
    </lineage>
</organism>
<evidence type="ECO:0000313" key="2">
    <source>
        <dbReference type="EMBL" id="PNX54677.1"/>
    </source>
</evidence>
<comment type="caution">
    <text evidence="2">The sequence shown here is derived from an EMBL/GenBank/DDBJ whole genome shotgun (WGS) entry which is preliminary data.</text>
</comment>
<evidence type="ECO:0000256" key="1">
    <source>
        <dbReference type="SAM" id="MobiDB-lite"/>
    </source>
</evidence>
<dbReference type="AlphaFoldDB" id="A0A2K3JKX6"/>
<proteinExistence type="predicted"/>
<feature type="non-terminal residue" evidence="2">
    <location>
        <position position="98"/>
    </location>
</feature>
<feature type="region of interest" description="Disordered" evidence="1">
    <location>
        <begin position="1"/>
        <end position="46"/>
    </location>
</feature>
<name>A0A2K3JKX6_TRIPR</name>
<accession>A0A2K3JKX6</accession>
<feature type="non-terminal residue" evidence="2">
    <location>
        <position position="1"/>
    </location>
</feature>
<sequence length="98" mass="11542">PSSRGSGHESTRMRRRDGDRKSFHDHRDRHRDDKYEGRGKYDSYNRQRGRDYDRYVPFVGIMTMIETEIQGADMEHIQRDPGGNLDLDHGPDPLLNLK</sequence>
<dbReference type="Proteomes" id="UP000236291">
    <property type="component" value="Unassembled WGS sequence"/>
</dbReference>